<accession>D6SRX6</accession>
<reference evidence="2" key="1">
    <citation type="submission" date="2010-05" db="EMBL/GenBank/DDBJ databases">
        <title>The draft genome of Desulfonatronospira thiodismutans ASO3-1.</title>
        <authorList>
            <consortium name="US DOE Joint Genome Institute (JGI-PGF)"/>
            <person name="Lucas S."/>
            <person name="Copeland A."/>
            <person name="Lapidus A."/>
            <person name="Cheng J.-F."/>
            <person name="Bruce D."/>
            <person name="Goodwin L."/>
            <person name="Pitluck S."/>
            <person name="Chertkov O."/>
            <person name="Brettin T."/>
            <person name="Detter J.C."/>
            <person name="Han C."/>
            <person name="Land M.L."/>
            <person name="Hauser L."/>
            <person name="Kyrpides N."/>
            <person name="Mikhailova N."/>
            <person name="Muyzer G."/>
            <person name="Woyke T."/>
        </authorList>
    </citation>
    <scope>NUCLEOTIDE SEQUENCE [LARGE SCALE GENOMIC DNA]</scope>
    <source>
        <strain evidence="2">ASO3-1</strain>
    </source>
</reference>
<feature type="transmembrane region" description="Helical" evidence="1">
    <location>
        <begin position="130"/>
        <end position="149"/>
    </location>
</feature>
<dbReference type="Proteomes" id="UP000005496">
    <property type="component" value="Unassembled WGS sequence"/>
</dbReference>
<organism evidence="2 3">
    <name type="scientific">Desulfonatronospira thiodismutans ASO3-1</name>
    <dbReference type="NCBI Taxonomy" id="555779"/>
    <lineage>
        <taxon>Bacteria</taxon>
        <taxon>Pseudomonadati</taxon>
        <taxon>Thermodesulfobacteriota</taxon>
        <taxon>Desulfovibrionia</taxon>
        <taxon>Desulfovibrionales</taxon>
        <taxon>Desulfonatronovibrionaceae</taxon>
        <taxon>Desulfonatronospira</taxon>
    </lineage>
</organism>
<gene>
    <name evidence="2" type="ORF">Dthio_PD0776</name>
</gene>
<comment type="caution">
    <text evidence="2">The sequence shown here is derived from an EMBL/GenBank/DDBJ whole genome shotgun (WGS) entry which is preliminary data.</text>
</comment>
<proteinExistence type="predicted"/>
<name>D6SRX6_9BACT</name>
<protein>
    <submittedName>
        <fullName evidence="2">Uncharacterized protein</fullName>
    </submittedName>
</protein>
<keyword evidence="1" id="KW-0472">Membrane</keyword>
<dbReference type="AlphaFoldDB" id="D6SRX6"/>
<dbReference type="RefSeq" id="WP_008870794.1">
    <property type="nucleotide sequence ID" value="NZ_ACJN02000003.1"/>
</dbReference>
<evidence type="ECO:0000256" key="1">
    <source>
        <dbReference type="SAM" id="Phobius"/>
    </source>
</evidence>
<evidence type="ECO:0000313" key="2">
    <source>
        <dbReference type="EMBL" id="EFI33442.1"/>
    </source>
</evidence>
<evidence type="ECO:0000313" key="3">
    <source>
        <dbReference type="Proteomes" id="UP000005496"/>
    </source>
</evidence>
<sequence>MSTEPFTQEQISFLKEHMSQWLAEQSLGKPPMVYEIELRERMVRVEEELRNQRELIQYIIEQMDKRFEQVDKRFEQVDKRFEQVDKRFEEMRQDMNSRFEQVDKRFEQVDKRFEQFDQRFMALTKRMDRLLIWSFGTTVTVGGLIVAILKLT</sequence>
<keyword evidence="1" id="KW-0812">Transmembrane</keyword>
<dbReference type="SUPFAM" id="SSF58064">
    <property type="entry name" value="Influenza hemagglutinin (stalk)"/>
    <property type="match status" value="1"/>
</dbReference>
<keyword evidence="1" id="KW-1133">Transmembrane helix</keyword>
<keyword evidence="3" id="KW-1185">Reference proteome</keyword>
<dbReference type="OrthoDB" id="5471271at2"/>
<dbReference type="eggNOG" id="COG4372">
    <property type="taxonomic scope" value="Bacteria"/>
</dbReference>
<dbReference type="Gene3D" id="6.10.250.2540">
    <property type="match status" value="2"/>
</dbReference>
<dbReference type="EMBL" id="ACJN02000003">
    <property type="protein sequence ID" value="EFI33442.1"/>
    <property type="molecule type" value="Genomic_DNA"/>
</dbReference>